<feature type="binding site" evidence="10">
    <location>
        <position position="269"/>
    </location>
    <ligand>
        <name>substrate</name>
    </ligand>
</feature>
<feature type="active site" description="Proton donor/acceptor" evidence="9">
    <location>
        <position position="291"/>
    </location>
</feature>
<dbReference type="InterPro" id="IPR032466">
    <property type="entry name" value="Metal_Hydrolase"/>
</dbReference>
<feature type="binding site" evidence="11">
    <location>
        <position position="231"/>
    </location>
    <ligand>
        <name>Zn(2+)</name>
        <dbReference type="ChEBI" id="CHEBI:29105"/>
    </ligand>
</feature>
<organism evidence="13 14">
    <name type="scientific">Leucosporidium creatinivorum</name>
    <dbReference type="NCBI Taxonomy" id="106004"/>
    <lineage>
        <taxon>Eukaryota</taxon>
        <taxon>Fungi</taxon>
        <taxon>Dikarya</taxon>
        <taxon>Basidiomycota</taxon>
        <taxon>Pucciniomycotina</taxon>
        <taxon>Microbotryomycetes</taxon>
        <taxon>Leucosporidiales</taxon>
        <taxon>Leucosporidium</taxon>
    </lineage>
</organism>
<dbReference type="SUPFAM" id="SSF51338">
    <property type="entry name" value="Composite domain of metallo-dependent hydrolases"/>
    <property type="match status" value="1"/>
</dbReference>
<sequence>MGITRFTNCSLALPDGSLRRSDLFIDTESGKIISGQAHFFSTRQPVDRTIDVQGNILAPGYIDAQINGAFGVDFSSIDEGDATYLKRLNEVSRRIVETGTTSYIPTIITQRKELYQKLLPLLEPRSTPEGAHVLGYHAEGPFLIPEKKGAHEESFLLDASEGIKSWEDVYGAAALDQDGVKIITAAPDVEGVLECIAPAVERGVTVSIGHSNAPVDLAAKAVSLGASWVTHLFNAMPQMHHRDPGVIGTLGAQDESQRPFYGLIVDGIHVHPNAVRLAYDCHPEGGVLVTDAMSLMDPRLPDGKHEWRDGRYIVKEGLRLYIDGTSTLAGSAISLDHCVRNLVSFTSIPLSKAIQCATWNVAQMLGGKVAKRKGALLEGRDADLVVLDGDGFVQSTWVMGKEVYRLN</sequence>
<evidence type="ECO:0000256" key="8">
    <source>
        <dbReference type="PIRNR" id="PIRNR038994"/>
    </source>
</evidence>
<keyword evidence="14" id="KW-1185">Reference proteome</keyword>
<comment type="catalytic activity">
    <reaction evidence="7 8">
        <text>N-acetyl-D-glucosamine 6-phosphate + H2O = D-glucosamine 6-phosphate + acetate</text>
        <dbReference type="Rhea" id="RHEA:22936"/>
        <dbReference type="ChEBI" id="CHEBI:15377"/>
        <dbReference type="ChEBI" id="CHEBI:30089"/>
        <dbReference type="ChEBI" id="CHEBI:57513"/>
        <dbReference type="ChEBI" id="CHEBI:58725"/>
        <dbReference type="EC" id="3.5.1.25"/>
    </reaction>
</comment>
<comment type="similarity">
    <text evidence="1 8">Belongs to the metallo-dependent hydrolases superfamily. NagA family.</text>
</comment>
<feature type="binding site" evidence="10">
    <location>
        <position position="150"/>
    </location>
    <ligand>
        <name>substrate</name>
    </ligand>
</feature>
<evidence type="ECO:0000313" key="13">
    <source>
        <dbReference type="EMBL" id="ORY85982.1"/>
    </source>
</evidence>
<comment type="cofactor">
    <cofactor evidence="11">
        <name>a divalent metal cation</name>
        <dbReference type="ChEBI" id="CHEBI:60240"/>
    </cofactor>
    <text evidence="11">Binds 1 divalent metal cation per subunit.</text>
</comment>
<dbReference type="EC" id="3.5.1.25" evidence="2 8"/>
<feature type="binding site" evidence="11">
    <location>
        <position position="139"/>
    </location>
    <ligand>
        <name>Zn(2+)</name>
        <dbReference type="ChEBI" id="CHEBI:29105"/>
    </ligand>
</feature>
<dbReference type="GO" id="GO:0006046">
    <property type="term" value="P:N-acetylglucosamine catabolic process"/>
    <property type="evidence" value="ECO:0007669"/>
    <property type="project" value="TreeGrafter"/>
</dbReference>
<dbReference type="Proteomes" id="UP000193467">
    <property type="component" value="Unassembled WGS sequence"/>
</dbReference>
<feature type="binding site" evidence="10">
    <location>
        <begin position="328"/>
        <end position="330"/>
    </location>
    <ligand>
        <name>substrate</name>
    </ligand>
</feature>
<evidence type="ECO:0000256" key="9">
    <source>
        <dbReference type="PIRSR" id="PIRSR038994-1"/>
    </source>
</evidence>
<feature type="binding site" evidence="11">
    <location>
        <position position="210"/>
    </location>
    <ligand>
        <name>Zn(2+)</name>
        <dbReference type="ChEBI" id="CHEBI:29105"/>
    </ligand>
</feature>
<dbReference type="GO" id="GO:0008448">
    <property type="term" value="F:N-acetylglucosamine-6-phosphate deacetylase activity"/>
    <property type="evidence" value="ECO:0007669"/>
    <property type="project" value="UniProtKB-UniRule"/>
</dbReference>
<dbReference type="FunFam" id="3.20.20.140:FF:000065">
    <property type="entry name" value="N-acetylglucosamine-6-phosphate deacetylase"/>
    <property type="match status" value="1"/>
</dbReference>
<dbReference type="CDD" id="cd00854">
    <property type="entry name" value="NagA"/>
    <property type="match status" value="1"/>
</dbReference>
<dbReference type="InterPro" id="IPR006680">
    <property type="entry name" value="Amidohydro-rel"/>
</dbReference>
<dbReference type="OrthoDB" id="10264777at2759"/>
<evidence type="ECO:0000256" key="7">
    <source>
        <dbReference type="ARBA" id="ARBA00047647"/>
    </source>
</evidence>
<accession>A0A1Y2FPR0</accession>
<dbReference type="GO" id="GO:0046872">
    <property type="term" value="F:metal ion binding"/>
    <property type="evidence" value="ECO:0007669"/>
    <property type="project" value="UniProtKB-KW"/>
</dbReference>
<dbReference type="STRING" id="106004.A0A1Y2FPR0"/>
<keyword evidence="5 8" id="KW-0378">Hydrolase</keyword>
<keyword evidence="6 8" id="KW-0119">Carbohydrate metabolism</keyword>
<dbReference type="AlphaFoldDB" id="A0A1Y2FPR0"/>
<evidence type="ECO:0000256" key="1">
    <source>
        <dbReference type="ARBA" id="ARBA00010716"/>
    </source>
</evidence>
<evidence type="ECO:0000256" key="10">
    <source>
        <dbReference type="PIRSR" id="PIRSR038994-2"/>
    </source>
</evidence>
<evidence type="ECO:0000256" key="4">
    <source>
        <dbReference type="ARBA" id="ARBA00022723"/>
    </source>
</evidence>
<dbReference type="PIRSF" id="PIRSF038994">
    <property type="entry name" value="NagA"/>
    <property type="match status" value="1"/>
</dbReference>
<evidence type="ECO:0000256" key="6">
    <source>
        <dbReference type="ARBA" id="ARBA00023277"/>
    </source>
</evidence>
<dbReference type="InterPro" id="IPR003764">
    <property type="entry name" value="GlcNAc_6-P_deAcase"/>
</dbReference>
<dbReference type="InterPro" id="IPR011059">
    <property type="entry name" value="Metal-dep_hydrolase_composite"/>
</dbReference>
<evidence type="ECO:0000256" key="2">
    <source>
        <dbReference type="ARBA" id="ARBA00011899"/>
    </source>
</evidence>
<dbReference type="NCBIfam" id="TIGR00221">
    <property type="entry name" value="nagA"/>
    <property type="match status" value="1"/>
</dbReference>
<dbReference type="PANTHER" id="PTHR11113:SF14">
    <property type="entry name" value="N-ACETYLGLUCOSAMINE-6-PHOSPHATE DEACETYLASE"/>
    <property type="match status" value="1"/>
</dbReference>
<name>A0A1Y2FPR0_9BASI</name>
<dbReference type="Gene3D" id="3.20.20.140">
    <property type="entry name" value="Metal-dependent hydrolases"/>
    <property type="match status" value="1"/>
</dbReference>
<comment type="caution">
    <text evidence="13">The sequence shown here is derived from an EMBL/GenBank/DDBJ whole genome shotgun (WGS) entry which is preliminary data.</text>
</comment>
<feature type="binding site" evidence="10">
    <location>
        <position position="242"/>
    </location>
    <ligand>
        <name>substrate</name>
    </ligand>
</feature>
<dbReference type="PANTHER" id="PTHR11113">
    <property type="entry name" value="N-ACETYLGLUCOSAMINE-6-PHOSPHATE DEACETYLASE"/>
    <property type="match status" value="1"/>
</dbReference>
<evidence type="ECO:0000256" key="11">
    <source>
        <dbReference type="PIRSR" id="PIRSR038994-3"/>
    </source>
</evidence>
<proteinExistence type="inferred from homology"/>
<gene>
    <name evidence="13" type="ORF">BCR35DRAFT_321045</name>
</gene>
<keyword evidence="4 11" id="KW-0479">Metal-binding</keyword>
<reference evidence="13 14" key="1">
    <citation type="submission" date="2016-07" db="EMBL/GenBank/DDBJ databases">
        <title>Pervasive Adenine N6-methylation of Active Genes in Fungi.</title>
        <authorList>
            <consortium name="DOE Joint Genome Institute"/>
            <person name="Mondo S.J."/>
            <person name="Dannebaum R.O."/>
            <person name="Kuo R.C."/>
            <person name="Labutti K."/>
            <person name="Haridas S."/>
            <person name="Kuo A."/>
            <person name="Salamov A."/>
            <person name="Ahrendt S.R."/>
            <person name="Lipzen A."/>
            <person name="Sullivan W."/>
            <person name="Andreopoulos W.B."/>
            <person name="Clum A."/>
            <person name="Lindquist E."/>
            <person name="Daum C."/>
            <person name="Ramamoorthy G.K."/>
            <person name="Gryganskyi A."/>
            <person name="Culley D."/>
            <person name="Magnuson J.K."/>
            <person name="James T.Y."/>
            <person name="O'Malley M.A."/>
            <person name="Stajich J.E."/>
            <person name="Spatafora J.W."/>
            <person name="Visel A."/>
            <person name="Grigoriev I.V."/>
        </authorList>
    </citation>
    <scope>NUCLEOTIDE SEQUENCE [LARGE SCALE GENOMIC DNA]</scope>
    <source>
        <strain evidence="13 14">62-1032</strain>
    </source>
</reference>
<feature type="domain" description="Amidohydrolase-related" evidence="12">
    <location>
        <begin position="56"/>
        <end position="403"/>
    </location>
</feature>
<dbReference type="SUPFAM" id="SSF51556">
    <property type="entry name" value="Metallo-dependent hydrolases"/>
    <property type="match status" value="1"/>
</dbReference>
<dbReference type="InParanoid" id="A0A1Y2FPR0"/>
<dbReference type="Pfam" id="PF01979">
    <property type="entry name" value="Amidohydro_1"/>
    <property type="match status" value="1"/>
</dbReference>
<evidence type="ECO:0000256" key="5">
    <source>
        <dbReference type="ARBA" id="ARBA00022801"/>
    </source>
</evidence>
<evidence type="ECO:0000259" key="12">
    <source>
        <dbReference type="Pfam" id="PF01979"/>
    </source>
</evidence>
<feature type="binding site" evidence="10">
    <location>
        <begin position="234"/>
        <end position="235"/>
    </location>
    <ligand>
        <name>substrate</name>
    </ligand>
</feature>
<evidence type="ECO:0000313" key="14">
    <source>
        <dbReference type="Proteomes" id="UP000193467"/>
    </source>
</evidence>
<protein>
    <recommendedName>
        <fullName evidence="3 8">N-acetylglucosamine-6-phosphate deacetylase</fullName>
        <ecNumber evidence="2 8">3.5.1.25</ecNumber>
    </recommendedName>
</protein>
<dbReference type="EMBL" id="MCGR01000015">
    <property type="protein sequence ID" value="ORY85982.1"/>
    <property type="molecule type" value="Genomic_DNA"/>
</dbReference>
<evidence type="ECO:0000256" key="3">
    <source>
        <dbReference type="ARBA" id="ARBA00018029"/>
    </source>
</evidence>